<protein>
    <submittedName>
        <fullName evidence="2">Uncharacterized protein</fullName>
    </submittedName>
</protein>
<dbReference type="VEuPathDB" id="CryptoDB:Vbra_14413"/>
<reference evidence="2 3" key="1">
    <citation type="submission" date="2014-11" db="EMBL/GenBank/DDBJ databases">
        <authorList>
            <person name="Zhu J."/>
            <person name="Qi W."/>
            <person name="Song R."/>
        </authorList>
    </citation>
    <scope>NUCLEOTIDE SEQUENCE [LARGE SCALE GENOMIC DNA]</scope>
</reference>
<feature type="compositionally biased region" description="Low complexity" evidence="1">
    <location>
        <begin position="493"/>
        <end position="510"/>
    </location>
</feature>
<gene>
    <name evidence="2" type="ORF">Vbra_14413</name>
</gene>
<dbReference type="AlphaFoldDB" id="A0A0G4F516"/>
<feature type="compositionally biased region" description="Basic and acidic residues" evidence="1">
    <location>
        <begin position="288"/>
        <end position="300"/>
    </location>
</feature>
<sequence length="524" mass="55843">MAPPPGIDDSDNSGQEDDTLFPTTWIKGHRAFLRWLKGQVPKTQADAEEIAAVSATLSNYGKEAISVFHQVLDEGGRVAIITNGGKGWVAQCLVAVPWLADYLQEHGIVIYSARDRGTGRGVPMEPHGIAWKVLTFTEELARRPDVSRVFSVGDKAGDLFALDMATRYVRAFPGHAQRRFSMLKIKLQEDPDIATATEIGGLGLFMVKPPNTLISMWAGPWLESPAAIRPRLELLPYVYPPQDDRYEYTATPPLPSQPSTVQHLSLGSNKRGRSHGGGSDGGNQGSTDKADGRADQRTEDAAGIDRRLRFIFRCPFRHPATPMQVRRPSFSPAGQHRRHRAPRLQALSLVMLPLLLLRLLLVGRPAAAAAAGVDDPEGQESTGRAARGVMMAAMFESPSPAVPLRNVLEYESRRHDDDDEAEQPATAATAVLSHHAALQASTEGNTPTAPRSTPASAESSHAATSAAPASTTAPDAPAVAPELCHAASTTAPAAGGETSSNAAAAGEANNAPEGAPLLVCLYPC</sequence>
<feature type="compositionally biased region" description="Polar residues" evidence="1">
    <location>
        <begin position="439"/>
        <end position="451"/>
    </location>
</feature>
<feature type="region of interest" description="Disordered" evidence="1">
    <location>
        <begin position="436"/>
        <end position="510"/>
    </location>
</feature>
<feature type="compositionally biased region" description="Gly residues" evidence="1">
    <location>
        <begin position="275"/>
        <end position="284"/>
    </location>
</feature>
<keyword evidence="3" id="KW-1185">Reference proteome</keyword>
<dbReference type="InParanoid" id="A0A0G4F516"/>
<evidence type="ECO:0000313" key="3">
    <source>
        <dbReference type="Proteomes" id="UP000041254"/>
    </source>
</evidence>
<feature type="compositionally biased region" description="Low complexity" evidence="1">
    <location>
        <begin position="452"/>
        <end position="481"/>
    </location>
</feature>
<evidence type="ECO:0000256" key="1">
    <source>
        <dbReference type="SAM" id="MobiDB-lite"/>
    </source>
</evidence>
<name>A0A0G4F516_VITBC</name>
<dbReference type="EMBL" id="CDMY01000375">
    <property type="protein sequence ID" value="CEM07037.1"/>
    <property type="molecule type" value="Genomic_DNA"/>
</dbReference>
<feature type="compositionally biased region" description="Polar residues" evidence="1">
    <location>
        <begin position="257"/>
        <end position="268"/>
    </location>
</feature>
<feature type="region of interest" description="Disordered" evidence="1">
    <location>
        <begin position="246"/>
        <end position="300"/>
    </location>
</feature>
<evidence type="ECO:0000313" key="2">
    <source>
        <dbReference type="EMBL" id="CEM07037.1"/>
    </source>
</evidence>
<proteinExistence type="predicted"/>
<accession>A0A0G4F516</accession>
<organism evidence="2 3">
    <name type="scientific">Vitrella brassicaformis (strain CCMP3155)</name>
    <dbReference type="NCBI Taxonomy" id="1169540"/>
    <lineage>
        <taxon>Eukaryota</taxon>
        <taxon>Sar</taxon>
        <taxon>Alveolata</taxon>
        <taxon>Colpodellida</taxon>
        <taxon>Vitrellaceae</taxon>
        <taxon>Vitrella</taxon>
    </lineage>
</organism>
<dbReference type="Proteomes" id="UP000041254">
    <property type="component" value="Unassembled WGS sequence"/>
</dbReference>